<evidence type="ECO:0000256" key="2">
    <source>
        <dbReference type="ARBA" id="ARBA00022777"/>
    </source>
</evidence>
<keyword evidence="1" id="KW-0808">Transferase</keyword>
<dbReference type="InterPro" id="IPR036388">
    <property type="entry name" value="WH-like_DNA-bd_sf"/>
</dbReference>
<dbReference type="Pfam" id="PF13185">
    <property type="entry name" value="GAF_2"/>
    <property type="match status" value="1"/>
</dbReference>
<proteinExistence type="predicted"/>
<dbReference type="SUPFAM" id="SSF52172">
    <property type="entry name" value="CheY-like"/>
    <property type="match status" value="1"/>
</dbReference>
<name>A0A1N7CCC3_9NOCA</name>
<dbReference type="InterPro" id="IPR003018">
    <property type="entry name" value="GAF"/>
</dbReference>
<dbReference type="Proteomes" id="UP000186218">
    <property type="component" value="Unassembled WGS sequence"/>
</dbReference>
<dbReference type="InterPro" id="IPR029016">
    <property type="entry name" value="GAF-like_dom_sf"/>
</dbReference>
<evidence type="ECO:0000313" key="6">
    <source>
        <dbReference type="EMBL" id="SIR61064.1"/>
    </source>
</evidence>
<organism evidence="6 7">
    <name type="scientific">Williamsia sterculiae</name>
    <dbReference type="NCBI Taxonomy" id="1344003"/>
    <lineage>
        <taxon>Bacteria</taxon>
        <taxon>Bacillati</taxon>
        <taxon>Actinomycetota</taxon>
        <taxon>Actinomycetes</taxon>
        <taxon>Mycobacteriales</taxon>
        <taxon>Nocardiaceae</taxon>
        <taxon>Williamsia</taxon>
    </lineage>
</organism>
<dbReference type="AlphaFoldDB" id="A0A1N7CCC3"/>
<keyword evidence="2" id="KW-0418">Kinase</keyword>
<dbReference type="Gene3D" id="3.30.450.40">
    <property type="match status" value="1"/>
</dbReference>
<dbReference type="SMART" id="SM01012">
    <property type="entry name" value="ANTAR"/>
    <property type="match status" value="1"/>
</dbReference>
<dbReference type="GO" id="GO:0016301">
    <property type="term" value="F:kinase activity"/>
    <property type="evidence" value="ECO:0007669"/>
    <property type="project" value="UniProtKB-KW"/>
</dbReference>
<dbReference type="GO" id="GO:0003723">
    <property type="term" value="F:RNA binding"/>
    <property type="evidence" value="ECO:0007669"/>
    <property type="project" value="InterPro"/>
</dbReference>
<dbReference type="EMBL" id="FTNT01000001">
    <property type="protein sequence ID" value="SIR61064.1"/>
    <property type="molecule type" value="Genomic_DNA"/>
</dbReference>
<dbReference type="PROSITE" id="PS50921">
    <property type="entry name" value="ANTAR"/>
    <property type="match status" value="1"/>
</dbReference>
<feature type="domain" description="ANTAR" evidence="5">
    <location>
        <begin position="174"/>
        <end position="235"/>
    </location>
</feature>
<dbReference type="InterPro" id="IPR011006">
    <property type="entry name" value="CheY-like_superfamily"/>
</dbReference>
<evidence type="ECO:0000259" key="5">
    <source>
        <dbReference type="PROSITE" id="PS50921"/>
    </source>
</evidence>
<sequence length="241" mass="25641">MDSPQDEIQKTATAEITVALPARMASVARLLRQESRDSPTILRAISASAVQSIPGAEYASVTLVGDDSELASSAIVGDLAAESDRLQAELNEGPCIRAALDSDTISIERMATETRWPEFSARAAEIGIGSMLCFCLYVEGDNFASLNLHSSATEAFDDDSRSVGGLFAAHAAIALSTVREKERVRASLTQRDLIGQAKGMIMERFRLGHSDAFELLARLSRERGVTLSAVAAQIIEAGPGA</sequence>
<dbReference type="SUPFAM" id="SSF55781">
    <property type="entry name" value="GAF domain-like"/>
    <property type="match status" value="1"/>
</dbReference>
<dbReference type="Gene3D" id="1.10.10.10">
    <property type="entry name" value="Winged helix-like DNA-binding domain superfamily/Winged helix DNA-binding domain"/>
    <property type="match status" value="1"/>
</dbReference>
<dbReference type="STRING" id="1344003.SAMN05445060_0027"/>
<dbReference type="SMART" id="SM00065">
    <property type="entry name" value="GAF"/>
    <property type="match status" value="1"/>
</dbReference>
<accession>A0A1N7CCC3</accession>
<evidence type="ECO:0000313" key="7">
    <source>
        <dbReference type="Proteomes" id="UP000186218"/>
    </source>
</evidence>
<dbReference type="Pfam" id="PF03861">
    <property type="entry name" value="ANTAR"/>
    <property type="match status" value="1"/>
</dbReference>
<keyword evidence="7" id="KW-1185">Reference proteome</keyword>
<dbReference type="RefSeq" id="WP_327199968.1">
    <property type="nucleotide sequence ID" value="NZ_FTNT01000001.1"/>
</dbReference>
<dbReference type="PIRSF" id="PIRSF036625">
    <property type="entry name" value="GAF_ANTAR"/>
    <property type="match status" value="1"/>
</dbReference>
<evidence type="ECO:0000256" key="4">
    <source>
        <dbReference type="ARBA" id="ARBA00023163"/>
    </source>
</evidence>
<gene>
    <name evidence="6" type="ORF">SAMN05445060_0027</name>
</gene>
<dbReference type="InterPro" id="IPR005561">
    <property type="entry name" value="ANTAR"/>
</dbReference>
<keyword evidence="3" id="KW-0805">Transcription regulation</keyword>
<protein>
    <submittedName>
        <fullName evidence="6">GAF domain-containing protein</fullName>
    </submittedName>
</protein>
<evidence type="ECO:0000256" key="3">
    <source>
        <dbReference type="ARBA" id="ARBA00023015"/>
    </source>
</evidence>
<dbReference type="InterPro" id="IPR012074">
    <property type="entry name" value="GAF_ANTAR"/>
</dbReference>
<reference evidence="6 7" key="1">
    <citation type="submission" date="2017-01" db="EMBL/GenBank/DDBJ databases">
        <authorList>
            <person name="Mah S.A."/>
            <person name="Swanson W.J."/>
            <person name="Moy G.W."/>
            <person name="Vacquier V.D."/>
        </authorList>
    </citation>
    <scope>NUCLEOTIDE SEQUENCE [LARGE SCALE GENOMIC DNA]</scope>
    <source>
        <strain evidence="6 7">CPCC 203464</strain>
    </source>
</reference>
<evidence type="ECO:0000256" key="1">
    <source>
        <dbReference type="ARBA" id="ARBA00022679"/>
    </source>
</evidence>
<keyword evidence="4" id="KW-0804">Transcription</keyword>